<accession>A0AB39J8F6</accession>
<proteinExistence type="predicted"/>
<evidence type="ECO:0000313" key="1">
    <source>
        <dbReference type="EMBL" id="XDO01622.1"/>
    </source>
</evidence>
<sequence>MAELSHGSAIYTADGGKPSVGQIVSARHKAAEAHKSRLLVQYHAELADKKITEKDINALSEIMSYVNDSPESLPERLNLLSPAALYSWAAANSSIAFPYVSLKDASEKVKSNLEAYPMWGKMPEGNYLLPSLDSLDDSHMWMFLRSLADVIFAGKVQDLSDLTVVPSLDNSQVEKNQKIKHVLVRVNQLIRNPLSATIRQGVKLAEEDMVKNAVDFIVLEYLFTKLDRWKNLSISVDAIRQGRRPIPVEHKDGKGRVSITTSYVGHKLADYIGEYVHTRTSKSLDSEPLFVLIQDLILNTLKKIEVPMDYELPKSFLESPSYQVRRDIRKGPSIKTRKGIRENLYSPFSFVKSSECSHVPVDVKKDATDLSSEILLSLDKINKLSPSHASKNIEAYKEVLKVAYIASDTFRLRWRKDHVVPDYRKLTPIFRSMINSDNQVIEEYIDDVRSLISTMSYRTVANSEAEEIAIIKAISEATNKRKKAVAA</sequence>
<protein>
    <submittedName>
        <fullName evidence="1">Uncharacterized protein</fullName>
    </submittedName>
</protein>
<organism evidence="1">
    <name type="scientific">Phytophthora cinnamomi ormycovirus 6-4</name>
    <dbReference type="NCBI Taxonomy" id="3239325"/>
    <lineage>
        <taxon>Viruses</taxon>
        <taxon>Riboviria</taxon>
        <taxon>Orthornavirae</taxon>
        <taxon>Orpoviricetes</taxon>
        <taxon>Bormycovirales</taxon>
        <taxon>Alphaormycoviridae</taxon>
        <taxon>Phormycovirus</taxon>
        <taxon>Phormycovirus trephytophthorae</taxon>
    </lineage>
</organism>
<reference evidence="1" key="1">
    <citation type="submission" date="2024-06" db="EMBL/GenBank/DDBJ databases">
        <title>Study of the virome of Pytophthora cinnamomi.</title>
        <authorList>
            <person name="Botella L."/>
            <person name="Jung T."/>
        </authorList>
    </citation>
    <scope>NUCLEOTIDE SEQUENCE</scope>
    <source>
        <strain evidence="1">Variant 4_Sulawesian</strain>
    </source>
</reference>
<name>A0AB39J8F6_9VIRU</name>
<dbReference type="EMBL" id="PP891851">
    <property type="protein sequence ID" value="XDO01622.1"/>
    <property type="molecule type" value="Genomic_RNA"/>
</dbReference>